<dbReference type="AlphaFoldDB" id="A0A9Q3BMM7"/>
<evidence type="ECO:0000313" key="2">
    <source>
        <dbReference type="Proteomes" id="UP000765509"/>
    </source>
</evidence>
<sequence>MLQPPLKVNFRHLSIFGRMHNVAKEQGYSVSTLRSNMTHNQIEIGCYMSGTPNPHKKTPKTVTSRKLDCQFRCYARKYGKSTTWTLKVKSPEHSYNATENIMAHPSFREFNEQAKSHMSQISETLFMSR</sequence>
<dbReference type="Proteomes" id="UP000765509">
    <property type="component" value="Unassembled WGS sequence"/>
</dbReference>
<dbReference type="OrthoDB" id="3356549at2759"/>
<organism evidence="1 2">
    <name type="scientific">Austropuccinia psidii MF-1</name>
    <dbReference type="NCBI Taxonomy" id="1389203"/>
    <lineage>
        <taxon>Eukaryota</taxon>
        <taxon>Fungi</taxon>
        <taxon>Dikarya</taxon>
        <taxon>Basidiomycota</taxon>
        <taxon>Pucciniomycotina</taxon>
        <taxon>Pucciniomycetes</taxon>
        <taxon>Pucciniales</taxon>
        <taxon>Sphaerophragmiaceae</taxon>
        <taxon>Austropuccinia</taxon>
    </lineage>
</organism>
<gene>
    <name evidence="1" type="ORF">O181_007387</name>
</gene>
<reference evidence="1" key="1">
    <citation type="submission" date="2021-03" db="EMBL/GenBank/DDBJ databases">
        <title>Draft genome sequence of rust myrtle Austropuccinia psidii MF-1, a brazilian biotype.</title>
        <authorList>
            <person name="Quecine M.C."/>
            <person name="Pachon D.M.R."/>
            <person name="Bonatelli M.L."/>
            <person name="Correr F.H."/>
            <person name="Franceschini L.M."/>
            <person name="Leite T.F."/>
            <person name="Margarido G.R.A."/>
            <person name="Almeida C.A."/>
            <person name="Ferrarezi J.A."/>
            <person name="Labate C.A."/>
        </authorList>
    </citation>
    <scope>NUCLEOTIDE SEQUENCE</scope>
    <source>
        <strain evidence="1">MF-1</strain>
    </source>
</reference>
<name>A0A9Q3BMM7_9BASI</name>
<accession>A0A9Q3BMM7</accession>
<comment type="caution">
    <text evidence="1">The sequence shown here is derived from an EMBL/GenBank/DDBJ whole genome shotgun (WGS) entry which is preliminary data.</text>
</comment>
<evidence type="ECO:0000313" key="1">
    <source>
        <dbReference type="EMBL" id="MBW0467672.1"/>
    </source>
</evidence>
<dbReference type="EMBL" id="AVOT02001645">
    <property type="protein sequence ID" value="MBW0467672.1"/>
    <property type="molecule type" value="Genomic_DNA"/>
</dbReference>
<protein>
    <recommendedName>
        <fullName evidence="3">FAR1 domain-containing protein</fullName>
    </recommendedName>
</protein>
<keyword evidence="2" id="KW-1185">Reference proteome</keyword>
<evidence type="ECO:0008006" key="3">
    <source>
        <dbReference type="Google" id="ProtNLM"/>
    </source>
</evidence>
<proteinExistence type="predicted"/>